<feature type="signal peptide" evidence="1">
    <location>
        <begin position="1"/>
        <end position="21"/>
    </location>
</feature>
<gene>
    <name evidence="3" type="primary">109586465</name>
</gene>
<reference evidence="4" key="1">
    <citation type="journal article" date="2010" name="Nature">
        <title>The Amphimedon queenslandica genome and the evolution of animal complexity.</title>
        <authorList>
            <person name="Srivastava M."/>
            <person name="Simakov O."/>
            <person name="Chapman J."/>
            <person name="Fahey B."/>
            <person name="Gauthier M.E."/>
            <person name="Mitros T."/>
            <person name="Richards G.S."/>
            <person name="Conaco C."/>
            <person name="Dacre M."/>
            <person name="Hellsten U."/>
            <person name="Larroux C."/>
            <person name="Putnam N.H."/>
            <person name="Stanke M."/>
            <person name="Adamska M."/>
            <person name="Darling A."/>
            <person name="Degnan S.M."/>
            <person name="Oakley T.H."/>
            <person name="Plachetzki D.C."/>
            <person name="Zhai Y."/>
            <person name="Adamski M."/>
            <person name="Calcino A."/>
            <person name="Cummins S.F."/>
            <person name="Goodstein D.M."/>
            <person name="Harris C."/>
            <person name="Jackson D.J."/>
            <person name="Leys S.P."/>
            <person name="Shu S."/>
            <person name="Woodcroft B.J."/>
            <person name="Vervoort M."/>
            <person name="Kosik K.S."/>
            <person name="Manning G."/>
            <person name="Degnan B.M."/>
            <person name="Rokhsar D.S."/>
        </authorList>
    </citation>
    <scope>NUCLEOTIDE SEQUENCE [LARGE SCALE GENOMIC DNA]</scope>
</reference>
<dbReference type="InParanoid" id="A0A1X7TQT9"/>
<dbReference type="AlphaFoldDB" id="A0A1X7TQT9"/>
<dbReference type="SMART" id="SM00539">
    <property type="entry name" value="NIDO"/>
    <property type="match status" value="1"/>
</dbReference>
<dbReference type="InterPro" id="IPR003886">
    <property type="entry name" value="NIDO_dom"/>
</dbReference>
<name>A0A1X7TQT9_AMPQE</name>
<keyword evidence="1" id="KW-0732">Signal</keyword>
<evidence type="ECO:0000259" key="2">
    <source>
        <dbReference type="SMART" id="SM00539"/>
    </source>
</evidence>
<proteinExistence type="predicted"/>
<evidence type="ECO:0000313" key="3">
    <source>
        <dbReference type="EnsemblMetazoa" id="Aqu2.1.17417_001"/>
    </source>
</evidence>
<keyword evidence="4" id="KW-1185">Reference proteome</keyword>
<dbReference type="OrthoDB" id="6236007at2759"/>
<dbReference type="Pfam" id="PF06119">
    <property type="entry name" value="NIDO"/>
    <property type="match status" value="1"/>
</dbReference>
<evidence type="ECO:0000256" key="1">
    <source>
        <dbReference type="SAM" id="SignalP"/>
    </source>
</evidence>
<feature type="domain" description="NIDO" evidence="2">
    <location>
        <begin position="90"/>
        <end position="235"/>
    </location>
</feature>
<accession>A0A1X7TQT9</accession>
<dbReference type="KEGG" id="aqu:109586465"/>
<reference evidence="3" key="2">
    <citation type="submission" date="2017-05" db="UniProtKB">
        <authorList>
            <consortium name="EnsemblMetazoa"/>
        </authorList>
    </citation>
    <scope>IDENTIFICATION</scope>
</reference>
<evidence type="ECO:0000313" key="4">
    <source>
        <dbReference type="Proteomes" id="UP000007879"/>
    </source>
</evidence>
<organism evidence="3">
    <name type="scientific">Amphimedon queenslandica</name>
    <name type="common">Sponge</name>
    <dbReference type="NCBI Taxonomy" id="400682"/>
    <lineage>
        <taxon>Eukaryota</taxon>
        <taxon>Metazoa</taxon>
        <taxon>Porifera</taxon>
        <taxon>Demospongiae</taxon>
        <taxon>Heteroscleromorpha</taxon>
        <taxon>Haplosclerida</taxon>
        <taxon>Niphatidae</taxon>
        <taxon>Amphimedon</taxon>
    </lineage>
</organism>
<feature type="chain" id="PRO_5010874237" description="NIDO domain-containing protein" evidence="1">
    <location>
        <begin position="22"/>
        <end position="269"/>
    </location>
</feature>
<sequence>MGSVLLTGAILVILSTWYANALTLSDLYPYGIEHGDTMSNGTDLPEVSIEPPIDNLVGFSPAGLTGTSYEISHNGKLDILNDGDDIIRLLLLQLAGDFSNTKIYGRSTNDAVLIKRAMNQINEGFPNTFCSTSPPSRLIIATWIDYQKTDTDTGSNFQVIVATNQNITFGIALYVNVHLRTAFTGIGSIINGTSVYQRSFFPIGTDVASIPNMMSNSNIPGTYITSLNHIPPDPCTEPDCSVVCKAKLLRMACEAMGIDGKDLPAPCRN</sequence>
<dbReference type="GO" id="GO:0007160">
    <property type="term" value="P:cell-matrix adhesion"/>
    <property type="evidence" value="ECO:0007669"/>
    <property type="project" value="InterPro"/>
</dbReference>
<protein>
    <recommendedName>
        <fullName evidence="2">NIDO domain-containing protein</fullName>
    </recommendedName>
</protein>
<dbReference type="Proteomes" id="UP000007879">
    <property type="component" value="Unassembled WGS sequence"/>
</dbReference>
<dbReference type="EnsemblMetazoa" id="Aqu2.1.17417_001">
    <property type="protein sequence ID" value="Aqu2.1.17417_001"/>
    <property type="gene ID" value="Aqu2.1.17417"/>
</dbReference>
<dbReference type="EnsemblMetazoa" id="XM_020002655.1">
    <property type="protein sequence ID" value="XP_019858214.1"/>
    <property type="gene ID" value="LOC109586465"/>
</dbReference>